<dbReference type="PANTHER" id="PTHR30578">
    <property type="entry name" value="ELECTRON TRANSPORT COMPLEX PROTEIN RNFD"/>
    <property type="match status" value="1"/>
</dbReference>
<evidence type="ECO:0000256" key="8">
    <source>
        <dbReference type="ARBA" id="ARBA00023136"/>
    </source>
</evidence>
<gene>
    <name evidence="10" type="ORF">GT019_14065</name>
</gene>
<protein>
    <recommendedName>
        <fullName evidence="12">RnfABCDGE type electron transport complex subunit D</fullName>
    </recommendedName>
</protein>
<keyword evidence="5 9" id="KW-0812">Transmembrane</keyword>
<feature type="transmembrane region" description="Helical" evidence="9">
    <location>
        <begin position="107"/>
        <end position="123"/>
    </location>
</feature>
<evidence type="ECO:0000313" key="10">
    <source>
        <dbReference type="EMBL" id="NBD25006.1"/>
    </source>
</evidence>
<keyword evidence="11" id="KW-1185">Reference proteome</keyword>
<accession>A0ABW9XQT7</accession>
<evidence type="ECO:0000256" key="2">
    <source>
        <dbReference type="ARBA" id="ARBA00022553"/>
    </source>
</evidence>
<evidence type="ECO:0000313" key="11">
    <source>
        <dbReference type="Proteomes" id="UP000665561"/>
    </source>
</evidence>
<evidence type="ECO:0000256" key="1">
    <source>
        <dbReference type="ARBA" id="ARBA00022448"/>
    </source>
</evidence>
<organism evidence="10 11">
    <name type="scientific">Paenibacillus glycinis</name>
    <dbReference type="NCBI Taxonomy" id="2697035"/>
    <lineage>
        <taxon>Bacteria</taxon>
        <taxon>Bacillati</taxon>
        <taxon>Bacillota</taxon>
        <taxon>Bacilli</taxon>
        <taxon>Bacillales</taxon>
        <taxon>Paenibacillaceae</taxon>
        <taxon>Paenibacillus</taxon>
    </lineage>
</organism>
<feature type="transmembrane region" description="Helical" evidence="9">
    <location>
        <begin position="216"/>
        <end position="241"/>
    </location>
</feature>
<evidence type="ECO:0000256" key="4">
    <source>
        <dbReference type="ARBA" id="ARBA00022643"/>
    </source>
</evidence>
<feature type="transmembrane region" description="Helical" evidence="9">
    <location>
        <begin position="161"/>
        <end position="179"/>
    </location>
</feature>
<dbReference type="RefSeq" id="WP_161743810.1">
    <property type="nucleotide sequence ID" value="NZ_JAAAMV010000009.1"/>
</dbReference>
<keyword evidence="1" id="KW-0813">Transport</keyword>
<keyword evidence="6" id="KW-1278">Translocase</keyword>
<evidence type="ECO:0008006" key="12">
    <source>
        <dbReference type="Google" id="ProtNLM"/>
    </source>
</evidence>
<keyword evidence="8 9" id="KW-0472">Membrane</keyword>
<keyword evidence="4" id="KW-0288">FMN</keyword>
<comment type="caution">
    <text evidence="10">The sequence shown here is derived from an EMBL/GenBank/DDBJ whole genome shotgun (WGS) entry which is preliminary data.</text>
</comment>
<feature type="transmembrane region" description="Helical" evidence="9">
    <location>
        <begin position="35"/>
        <end position="55"/>
    </location>
</feature>
<proteinExistence type="predicted"/>
<dbReference type="InterPro" id="IPR004338">
    <property type="entry name" value="NqrB/RnfD"/>
</dbReference>
<dbReference type="EMBL" id="JAAAMV010000009">
    <property type="protein sequence ID" value="NBD25006.1"/>
    <property type="molecule type" value="Genomic_DNA"/>
</dbReference>
<keyword evidence="2" id="KW-0597">Phosphoprotein</keyword>
<dbReference type="Proteomes" id="UP000665561">
    <property type="component" value="Unassembled WGS sequence"/>
</dbReference>
<evidence type="ECO:0000256" key="9">
    <source>
        <dbReference type="SAM" id="Phobius"/>
    </source>
</evidence>
<sequence>MKTGQWLKSPKGQLTSILAVNLILAVGASRDWKGILIAGVAVAFAVLTDILIGSIKKRKRMVPDGAVITGLILASVMGTHTSWTIAAAMTMIAIASKHLIAHKKKPVFNPAVVGLLLAIPLFHAEQSWWGAFGDSPAWTIALLVAEGYWITNRVRKFPQAFSFFGTYFLIMLVMGMFHVGDASDAWRAPFINGALFFGFFMMTDPPTSPAKAMDQVIYGVIIGTAGAVVYSIFGGLIYFFIGQLAGNLYYFLKVRWPNHKKQTRQPVNFQKRSSL</sequence>
<evidence type="ECO:0000256" key="6">
    <source>
        <dbReference type="ARBA" id="ARBA00022967"/>
    </source>
</evidence>
<evidence type="ECO:0000256" key="7">
    <source>
        <dbReference type="ARBA" id="ARBA00022989"/>
    </source>
</evidence>
<evidence type="ECO:0000256" key="5">
    <source>
        <dbReference type="ARBA" id="ARBA00022692"/>
    </source>
</evidence>
<keyword evidence="3" id="KW-0285">Flavoprotein</keyword>
<reference evidence="10 11" key="1">
    <citation type="submission" date="2020-01" db="EMBL/GenBank/DDBJ databases">
        <title>Paenibacillus soybeanensis sp. nov. isolated from the nodules of soybean (Glycine max(L.) Merr).</title>
        <authorList>
            <person name="Wang H."/>
        </authorList>
    </citation>
    <scope>NUCLEOTIDE SEQUENCE [LARGE SCALE GENOMIC DNA]</scope>
    <source>
        <strain evidence="10 11">T1</strain>
    </source>
</reference>
<keyword evidence="7 9" id="KW-1133">Transmembrane helix</keyword>
<dbReference type="PANTHER" id="PTHR30578:SF0">
    <property type="entry name" value="ION-TRANSLOCATING OXIDOREDUCTASE COMPLEX SUBUNIT D"/>
    <property type="match status" value="1"/>
</dbReference>
<name>A0ABW9XQT7_9BACL</name>
<evidence type="ECO:0000256" key="3">
    <source>
        <dbReference type="ARBA" id="ARBA00022630"/>
    </source>
</evidence>
<dbReference type="Pfam" id="PF03116">
    <property type="entry name" value="NQR2_RnfD_RnfE"/>
    <property type="match status" value="2"/>
</dbReference>
<feature type="transmembrane region" description="Helical" evidence="9">
    <location>
        <begin position="67"/>
        <end position="95"/>
    </location>
</feature>
<feature type="transmembrane region" description="Helical" evidence="9">
    <location>
        <begin position="185"/>
        <end position="204"/>
    </location>
</feature>